<dbReference type="PANTHER" id="PTHR43141:SF4">
    <property type="entry name" value="CYTOCHROME BD2 SUBUNIT II"/>
    <property type="match status" value="1"/>
</dbReference>
<dbReference type="Proteomes" id="UP000599879">
    <property type="component" value="Unassembled WGS sequence"/>
</dbReference>
<dbReference type="GO" id="GO:0009055">
    <property type="term" value="F:electron transfer activity"/>
    <property type="evidence" value="ECO:0007669"/>
    <property type="project" value="TreeGrafter"/>
</dbReference>
<keyword evidence="6 7" id="KW-0472">Membrane</keyword>
<dbReference type="GO" id="GO:0005886">
    <property type="term" value="C:plasma membrane"/>
    <property type="evidence" value="ECO:0007669"/>
    <property type="project" value="UniProtKB-SubCell"/>
</dbReference>
<evidence type="ECO:0000256" key="1">
    <source>
        <dbReference type="ARBA" id="ARBA00004651"/>
    </source>
</evidence>
<dbReference type="GO" id="GO:0070069">
    <property type="term" value="C:cytochrome complex"/>
    <property type="evidence" value="ECO:0007669"/>
    <property type="project" value="TreeGrafter"/>
</dbReference>
<comment type="subcellular location">
    <subcellularLocation>
        <location evidence="1">Cell membrane</location>
        <topology evidence="1">Multi-pass membrane protein</topology>
    </subcellularLocation>
</comment>
<evidence type="ECO:0000256" key="4">
    <source>
        <dbReference type="ARBA" id="ARBA00022692"/>
    </source>
</evidence>
<feature type="transmembrane region" description="Helical" evidence="7">
    <location>
        <begin position="299"/>
        <end position="319"/>
    </location>
</feature>
<accession>A0A923G102</accession>
<dbReference type="GO" id="GO:0016682">
    <property type="term" value="F:oxidoreductase activity, acting on diphenols and related substances as donors, oxygen as acceptor"/>
    <property type="evidence" value="ECO:0007669"/>
    <property type="project" value="TreeGrafter"/>
</dbReference>
<keyword evidence="5 7" id="KW-1133">Transmembrane helix</keyword>
<comment type="caution">
    <text evidence="8">The sequence shown here is derived from an EMBL/GenBank/DDBJ whole genome shotgun (WGS) entry which is preliminary data.</text>
</comment>
<evidence type="ECO:0000256" key="7">
    <source>
        <dbReference type="SAM" id="Phobius"/>
    </source>
</evidence>
<gene>
    <name evidence="8" type="primary">cydB</name>
    <name evidence="9" type="ORF">HU737_009005</name>
    <name evidence="8" type="ORF">HU737_10170</name>
</gene>
<organism evidence="8">
    <name type="scientific">Pseudomonas urmiensis</name>
    <dbReference type="NCBI Taxonomy" id="2745493"/>
    <lineage>
        <taxon>Bacteria</taxon>
        <taxon>Pseudomonadati</taxon>
        <taxon>Pseudomonadota</taxon>
        <taxon>Gammaproteobacteria</taxon>
        <taxon>Pseudomonadales</taxon>
        <taxon>Pseudomonadaceae</taxon>
        <taxon>Pseudomonas</taxon>
    </lineage>
</organism>
<dbReference type="NCBIfam" id="TIGR00203">
    <property type="entry name" value="cydB"/>
    <property type="match status" value="1"/>
</dbReference>
<feature type="transmembrane region" description="Helical" evidence="7">
    <location>
        <begin position="75"/>
        <end position="96"/>
    </location>
</feature>
<reference evidence="8" key="2">
    <citation type="submission" date="2020-07" db="EMBL/GenBank/DDBJ databases">
        <authorList>
            <person name="Lood C."/>
            <person name="Girard L."/>
        </authorList>
    </citation>
    <scope>NUCLEOTIDE SEQUENCE</scope>
    <source>
        <strain evidence="8">SWRI10</strain>
    </source>
</reference>
<sequence length="335" mass="37049">MGIDLALIWFLIIGFGVMMYVITDGFDLGIGILFPFIPDRDHRDTMVNTVAPVWDGNETWLVLGGAGLMAAFPKVYAILLSALYLPALGLLVGLVWRGVSFEFRFKADDAHKPFWDRAFMSGSFMAAFFQGVILGAFIEGHQIVDGVATDGVMSWLTPFNVFCGFGVVIAYALLGATWLILKTEGDLQARIMRATGPITVATVLSMLVVSVWTPLTHPAIFERWFSLPNFWFFLPVPALVLVATWAILRSLRGEPHAGPFIWSLVLIFLGYTGLLISIWPYVLPPSLTIWEAAAPPQSLGFALVGALFIIPFILGYSAWSYYVFRGKVKVGEEFH</sequence>
<protein>
    <submittedName>
        <fullName evidence="8">Cytochrome d ubiquinol oxidase subunit II</fullName>
    </submittedName>
</protein>
<evidence type="ECO:0000256" key="5">
    <source>
        <dbReference type="ARBA" id="ARBA00022989"/>
    </source>
</evidence>
<feature type="transmembrane region" description="Helical" evidence="7">
    <location>
        <begin position="7"/>
        <end position="37"/>
    </location>
</feature>
<evidence type="ECO:0000313" key="8">
    <source>
        <dbReference type="EMBL" id="MBC3441048.1"/>
    </source>
</evidence>
<dbReference type="AlphaFoldDB" id="A0A923G102"/>
<name>A0A923G102_9PSED</name>
<dbReference type="PIRSF" id="PIRSF000267">
    <property type="entry name" value="Cyt_oxidse_sub2"/>
    <property type="match status" value="1"/>
</dbReference>
<reference evidence="9" key="3">
    <citation type="submission" date="2021-06" db="EMBL/GenBank/DDBJ databases">
        <title>Updating the genus Pseudomonas: Description of 43 new species and partition of the Pseudomonas putida group.</title>
        <authorList>
            <person name="Girard L."/>
            <person name="Lood C."/>
            <person name="Vandamme P."/>
            <person name="Rokni-Zadeh H."/>
            <person name="Van Noort V."/>
            <person name="Hofte M."/>
            <person name="Lavigne R."/>
            <person name="De Mot R."/>
        </authorList>
    </citation>
    <scope>NUCLEOTIDE SEQUENCE</scope>
    <source>
        <strain evidence="9">SWRI10</strain>
    </source>
</reference>
<evidence type="ECO:0000256" key="2">
    <source>
        <dbReference type="ARBA" id="ARBA00007543"/>
    </source>
</evidence>
<evidence type="ECO:0000256" key="6">
    <source>
        <dbReference type="ARBA" id="ARBA00023136"/>
    </source>
</evidence>
<dbReference type="RefSeq" id="WP_186554588.1">
    <property type="nucleotide sequence ID" value="NZ_JABWRE020000001.1"/>
</dbReference>
<evidence type="ECO:0000313" key="9">
    <source>
        <dbReference type="EMBL" id="MBV4536114.1"/>
    </source>
</evidence>
<keyword evidence="3" id="KW-1003">Cell membrane</keyword>
<proteinExistence type="inferred from homology"/>
<dbReference type="GO" id="GO:0019646">
    <property type="term" value="P:aerobic electron transport chain"/>
    <property type="evidence" value="ECO:0007669"/>
    <property type="project" value="TreeGrafter"/>
</dbReference>
<feature type="transmembrane region" description="Helical" evidence="7">
    <location>
        <begin position="230"/>
        <end position="248"/>
    </location>
</feature>
<feature type="transmembrane region" description="Helical" evidence="7">
    <location>
        <begin position="193"/>
        <end position="215"/>
    </location>
</feature>
<dbReference type="InterPro" id="IPR003317">
    <property type="entry name" value="Cyt-d_oxidase_su2"/>
</dbReference>
<keyword evidence="4 7" id="KW-0812">Transmembrane</keyword>
<dbReference type="PANTHER" id="PTHR43141">
    <property type="entry name" value="CYTOCHROME BD2 SUBUNIT II"/>
    <property type="match status" value="1"/>
</dbReference>
<feature type="transmembrane region" description="Helical" evidence="7">
    <location>
        <begin position="260"/>
        <end position="279"/>
    </location>
</feature>
<dbReference type="EMBL" id="JABWRE010000005">
    <property type="protein sequence ID" value="MBC3441048.1"/>
    <property type="molecule type" value="Genomic_DNA"/>
</dbReference>
<feature type="transmembrane region" description="Helical" evidence="7">
    <location>
        <begin position="117"/>
        <end position="138"/>
    </location>
</feature>
<reference evidence="8" key="1">
    <citation type="journal article" date="2020" name="Microorganisms">
        <title>Reliable Identification of Environmental Pseudomonas Isolates Using the rpoD Gene.</title>
        <authorList>
            <consortium name="The Broad Institute Genome Sequencing Platform"/>
            <person name="Girard L."/>
            <person name="Lood C."/>
            <person name="Rokni-Zadeh H."/>
            <person name="van Noort V."/>
            <person name="Lavigne R."/>
            <person name="De Mot R."/>
        </authorList>
    </citation>
    <scope>NUCLEOTIDE SEQUENCE</scope>
    <source>
        <strain evidence="8">SWRI10</strain>
    </source>
</reference>
<evidence type="ECO:0000256" key="3">
    <source>
        <dbReference type="ARBA" id="ARBA00022475"/>
    </source>
</evidence>
<feature type="transmembrane region" description="Helical" evidence="7">
    <location>
        <begin position="158"/>
        <end position="181"/>
    </location>
</feature>
<dbReference type="Pfam" id="PF02322">
    <property type="entry name" value="Cyt_bd_oxida_II"/>
    <property type="match status" value="1"/>
</dbReference>
<comment type="similarity">
    <text evidence="2">Belongs to the cytochrome ubiquinol oxidase subunit 2 family.</text>
</comment>
<dbReference type="EMBL" id="JABWRE020000001">
    <property type="protein sequence ID" value="MBV4536114.1"/>
    <property type="molecule type" value="Genomic_DNA"/>
</dbReference>